<gene>
    <name evidence="1" type="primary">yabP</name>
    <name evidence="1" type="ORF">CLOTH_17540</name>
</gene>
<dbReference type="AlphaFoldDB" id="A0A1V4I5C3"/>
<dbReference type="Pfam" id="PF07873">
    <property type="entry name" value="YabP"/>
    <property type="match status" value="1"/>
</dbReference>
<sequence>MEHNISLKNRETLTICGVEHVYSFNDTKIELRTNLGDMKIEGEGLDMGKLSLEEGIVTVKGMINTIAYSKVAKKDEEGFFKKIFK</sequence>
<accession>A0A1V4I5C3</accession>
<keyword evidence="2" id="KW-1185">Reference proteome</keyword>
<dbReference type="InterPro" id="IPR022476">
    <property type="entry name" value="Spore_YabP/YqfC"/>
</dbReference>
<dbReference type="EMBL" id="MZGW01000008">
    <property type="protein sequence ID" value="OPJ55089.1"/>
    <property type="molecule type" value="Genomic_DNA"/>
</dbReference>
<reference evidence="1 2" key="1">
    <citation type="submission" date="2017-03" db="EMBL/GenBank/DDBJ databases">
        <title>Genome sequence of Clostridium thermoalcaliphilum DSM 7309.</title>
        <authorList>
            <person name="Poehlein A."/>
            <person name="Daniel R."/>
        </authorList>
    </citation>
    <scope>NUCLEOTIDE SEQUENCE [LARGE SCALE GENOMIC DNA]</scope>
    <source>
        <strain evidence="1 2">DSM 7309</strain>
    </source>
</reference>
<dbReference type="STRING" id="29349.CLOTH_17540"/>
<name>A0A1V4I5C3_9FIRM</name>
<protein>
    <submittedName>
        <fullName evidence="1">Spore protein YabP</fullName>
    </submittedName>
</protein>
<organism evidence="1 2">
    <name type="scientific">Alkalithermobacter paradoxus</name>
    <dbReference type="NCBI Taxonomy" id="29349"/>
    <lineage>
        <taxon>Bacteria</taxon>
        <taxon>Bacillati</taxon>
        <taxon>Bacillota</taxon>
        <taxon>Clostridia</taxon>
        <taxon>Peptostreptococcales</taxon>
        <taxon>Tepidibacteraceae</taxon>
        <taxon>Alkalithermobacter</taxon>
    </lineage>
</organism>
<dbReference type="NCBIfam" id="TIGR02892">
    <property type="entry name" value="spore_yabP"/>
    <property type="match status" value="1"/>
</dbReference>
<dbReference type="PIRSF" id="PIRSF011576">
    <property type="entry name" value="YabP"/>
    <property type="match status" value="1"/>
</dbReference>
<dbReference type="GO" id="GO:0030435">
    <property type="term" value="P:sporulation resulting in formation of a cellular spore"/>
    <property type="evidence" value="ECO:0007669"/>
    <property type="project" value="InterPro"/>
</dbReference>
<dbReference type="Proteomes" id="UP000190140">
    <property type="component" value="Unassembled WGS sequence"/>
</dbReference>
<dbReference type="Gene3D" id="2.60.40.2000">
    <property type="match status" value="1"/>
</dbReference>
<dbReference type="InterPro" id="IPR012504">
    <property type="entry name" value="Spore_YabP"/>
</dbReference>
<dbReference type="InterPro" id="IPR038705">
    <property type="entry name" value="YabP_sf"/>
</dbReference>
<dbReference type="RefSeq" id="WP_079413174.1">
    <property type="nucleotide sequence ID" value="NZ_MZGW01000008.1"/>
</dbReference>
<proteinExistence type="predicted"/>
<evidence type="ECO:0000313" key="1">
    <source>
        <dbReference type="EMBL" id="OPJ55089.1"/>
    </source>
</evidence>
<dbReference type="OrthoDB" id="9795125at2"/>
<evidence type="ECO:0000313" key="2">
    <source>
        <dbReference type="Proteomes" id="UP000190140"/>
    </source>
</evidence>
<comment type="caution">
    <text evidence="1">The sequence shown here is derived from an EMBL/GenBank/DDBJ whole genome shotgun (WGS) entry which is preliminary data.</text>
</comment>